<evidence type="ECO:0000256" key="5">
    <source>
        <dbReference type="ARBA" id="ARBA00022737"/>
    </source>
</evidence>
<dbReference type="Pfam" id="PF00005">
    <property type="entry name" value="ABC_tran"/>
    <property type="match status" value="2"/>
</dbReference>
<dbReference type="FunFam" id="1.20.1560.10:FF:000126">
    <property type="entry name" value="Putative ABC transporter B family member 8"/>
    <property type="match status" value="1"/>
</dbReference>
<evidence type="ECO:0000256" key="10">
    <source>
        <dbReference type="ARBA" id="ARBA00023180"/>
    </source>
</evidence>
<feature type="transmembrane region" description="Helical" evidence="11">
    <location>
        <begin position="78"/>
        <end position="98"/>
    </location>
</feature>
<feature type="transmembrane region" description="Helical" evidence="11">
    <location>
        <begin position="26"/>
        <end position="49"/>
    </location>
</feature>
<dbReference type="InterPro" id="IPR017871">
    <property type="entry name" value="ABC_transporter-like_CS"/>
</dbReference>
<keyword evidence="3" id="KW-0813">Transport</keyword>
<evidence type="ECO:0000256" key="7">
    <source>
        <dbReference type="ARBA" id="ARBA00022840"/>
    </source>
</evidence>
<evidence type="ECO:0000256" key="3">
    <source>
        <dbReference type="ARBA" id="ARBA00022448"/>
    </source>
</evidence>
<feature type="transmembrane region" description="Helical" evidence="11">
    <location>
        <begin position="260"/>
        <end position="281"/>
    </location>
</feature>
<feature type="domain" description="ABC transporter" evidence="12">
    <location>
        <begin position="355"/>
        <end position="591"/>
    </location>
</feature>
<feature type="domain" description="ABC transmembrane type-1" evidence="13">
    <location>
        <begin position="679"/>
        <end position="960"/>
    </location>
</feature>
<dbReference type="GO" id="GO:0140359">
    <property type="term" value="F:ABC-type transporter activity"/>
    <property type="evidence" value="ECO:0007669"/>
    <property type="project" value="InterPro"/>
</dbReference>
<comment type="similarity">
    <text evidence="2">Belongs to the ABC transporter superfamily. ABCB family. Multidrug resistance exporter (TC 3.A.1.201) subfamily.</text>
</comment>
<dbReference type="PANTHER" id="PTHR45136">
    <property type="entry name" value="ABC TRANSPORTER DOMAIN-CONTAINING PROTEIN"/>
    <property type="match status" value="1"/>
</dbReference>
<reference evidence="14 15" key="1">
    <citation type="submission" date="2019-01" db="EMBL/GenBank/DDBJ databases">
        <title>Sequencing of cultivated peanut Arachis hypogaea provides insights into genome evolution and oil improvement.</title>
        <authorList>
            <person name="Chen X."/>
        </authorList>
    </citation>
    <scope>NUCLEOTIDE SEQUENCE [LARGE SCALE GENOMIC DNA]</scope>
    <source>
        <strain evidence="15">cv. Fuhuasheng</strain>
        <tissue evidence="14">Leaves</tissue>
    </source>
</reference>
<dbReference type="FunFam" id="1.20.1560.10:FF:000029">
    <property type="entry name" value="ABC transporter B family member 1"/>
    <property type="match status" value="1"/>
</dbReference>
<evidence type="ECO:0000256" key="1">
    <source>
        <dbReference type="ARBA" id="ARBA00004651"/>
    </source>
</evidence>
<evidence type="ECO:0000256" key="8">
    <source>
        <dbReference type="ARBA" id="ARBA00022989"/>
    </source>
</evidence>
<dbReference type="Gramene" id="arahy.Tifrunner.gnm2.ann2.Ah14g345700.1">
    <property type="protein sequence ID" value="arahy.Tifrunner.gnm2.ann2.Ah14g345700.1-CDS"/>
    <property type="gene ID" value="arahy.Tifrunner.gnm2.ann2.Ah14g345700"/>
</dbReference>
<sequence length="1244" mass="136285">MGIERRKKSSNGSVWSIFMHADTQDWLLMGFGVLGAIGEGSTTPLVLYLSSLIMNNIGTSSTISSTTFVHCINKNAVAWLYLAAGTFLVCFLEGYCWTRTSERQAARMRAKYLKAVMRQEVAYFDLNVTSTSDIITGVSNDSLLIQDVISEKVPNLLMNFSLFIGSYIAGFAMLWRLAIVGIPFTILLVIPGFIYGKTLMGLAKKMREEYNKAGAIAEQAICSIRTVYSYVGENKTINAFSNSLQGSLSLGLKQGLAKGLAIGSNNGIVFGIWSFLCYYGSRLVMDHGAKGGTVFSAGAAITVGGLALGAGLTNMKYLSEASSAAERIREVNERVPMIDSDDSDGKILGSVRGEVEFRNVEFAYPSRPETVILKGLWLKIPAGKTVALVGESGSGKSTIIALLQRFYDPLGGEIRFDGVAINKLQLKWFRSQMGLVSQEPALFATSIKENILFGKEDATEAEVIEAAKASNAHHFISMLPQGYQTQVGERGTQMSGGQKQRIAIARAIIKKPRMLLLDEATSALDSHSERIVQKALEQVSVGCTTIVVAHRLSTIRNADVIVAMRAGKVVEMGTHDDLLLSHDGLYSSMVRLQQTEKSETDESVTAPTTAIHVPSSMSASDTVDIHHLCLTHTDDDDNIKKLEEEKEENKNAQTTTSFWRLLALNLPEWKQAVMGCLNAMVFGAVQPVYTLIMGSMMFVYFDSDDEEMRRKTKEYSVCFVGLFVLSLIVNIGQHYSFAYMGECLTKRIRETMFKKILTFEVSWFDRHENSTGAICSRLANDANVVRSLVGDRIGLVVQTVSAVVTAWTLGLVIAWRLAIVMICVQPLMIACFYTKRVLIKTMSKKVAKAQEESSKVAAEAVSNLRTITAFSSQNRILKMLENAQEGPRRENIRQSFYAGIGLACSQGITSCVWALNYWYGGKLVADGYITTKALFQSFMIIVSTARVIADAGSMTSDLAKGADAVCSIFAVLDRTTKIAADDENGHNPEHVTGQIQLHDVHFAYPTRPNVTIFKSFSMKIEAGKSTALIGQSGSGKSTIIGLIARFYDPLRGYVTIDNRDVKSYNLKQLRRHIALVSQEPTLFNGSIRENIAYGSNNGDDDNEVDESEIIEASKLAMAHDFITGLKDGYDTWCGEKGLQLSGGQKQRIAIARAILKNPRVLLLDEATSALDIQSEKVVQEALERAMVERTSVIVAHRMCTIKKCDLIAVLEKGMVVESGTHSSLLAKGTAGAYCNFVRLQTGTN</sequence>
<dbReference type="Gene3D" id="1.20.1560.10">
    <property type="entry name" value="ABC transporter type 1, transmembrane domain"/>
    <property type="match status" value="2"/>
</dbReference>
<dbReference type="CDD" id="cd18577">
    <property type="entry name" value="ABC_6TM_Pgp_ABCB1_D1_like"/>
    <property type="match status" value="1"/>
</dbReference>
<keyword evidence="8 11" id="KW-1133">Transmembrane helix</keyword>
<dbReference type="CDD" id="cd03249">
    <property type="entry name" value="ABC_MTABC3_MDL1_MDL2"/>
    <property type="match status" value="2"/>
</dbReference>
<gene>
    <name evidence="14" type="ORF">Ahy_B04g071376</name>
</gene>
<dbReference type="AlphaFoldDB" id="A0A444ZKJ9"/>
<keyword evidence="5" id="KW-0677">Repeat</keyword>
<dbReference type="Proteomes" id="UP000289738">
    <property type="component" value="Chromosome B04"/>
</dbReference>
<proteinExistence type="inferred from homology"/>
<comment type="caution">
    <text evidence="14">The sequence shown here is derived from an EMBL/GenBank/DDBJ whole genome shotgun (WGS) entry which is preliminary data.</text>
</comment>
<dbReference type="OrthoDB" id="6500128at2759"/>
<accession>A0A444ZKJ9</accession>
<dbReference type="FunFam" id="3.40.50.300:FF:000205">
    <property type="entry name" value="ABC transporter B family member 4"/>
    <property type="match status" value="2"/>
</dbReference>
<feature type="transmembrane region" description="Helical" evidence="11">
    <location>
        <begin position="813"/>
        <end position="834"/>
    </location>
</feature>
<dbReference type="SUPFAM" id="SSF52540">
    <property type="entry name" value="P-loop containing nucleoside triphosphate hydrolases"/>
    <property type="match status" value="2"/>
</dbReference>
<keyword evidence="4 11" id="KW-0812">Transmembrane</keyword>
<dbReference type="GO" id="GO:0005524">
    <property type="term" value="F:ATP binding"/>
    <property type="evidence" value="ECO:0007669"/>
    <property type="project" value="UniProtKB-KW"/>
</dbReference>
<evidence type="ECO:0000259" key="13">
    <source>
        <dbReference type="PROSITE" id="PS50929"/>
    </source>
</evidence>
<evidence type="ECO:0000256" key="2">
    <source>
        <dbReference type="ARBA" id="ARBA00007577"/>
    </source>
</evidence>
<keyword evidence="10" id="KW-0325">Glycoprotein</keyword>
<dbReference type="InterPro" id="IPR036640">
    <property type="entry name" value="ABC1_TM_sf"/>
</dbReference>
<dbReference type="STRING" id="3818.A0A444ZKJ9"/>
<dbReference type="InterPro" id="IPR011527">
    <property type="entry name" value="ABC1_TM_dom"/>
</dbReference>
<dbReference type="InterPro" id="IPR003593">
    <property type="entry name" value="AAA+_ATPase"/>
</dbReference>
<evidence type="ECO:0000313" key="15">
    <source>
        <dbReference type="Proteomes" id="UP000289738"/>
    </source>
</evidence>
<dbReference type="Pfam" id="PF00664">
    <property type="entry name" value="ABC_membrane"/>
    <property type="match status" value="2"/>
</dbReference>
<dbReference type="PANTHER" id="PTHR45136:SF2">
    <property type="entry name" value="ABC TRANSPORTER DOMAIN-CONTAINING PROTEIN"/>
    <property type="match status" value="1"/>
</dbReference>
<dbReference type="SUPFAM" id="SSF90123">
    <property type="entry name" value="ABC transporter transmembrane region"/>
    <property type="match status" value="2"/>
</dbReference>
<dbReference type="SMART" id="SM00382">
    <property type="entry name" value="AAA"/>
    <property type="match status" value="2"/>
</dbReference>
<keyword evidence="15" id="KW-1185">Reference proteome</keyword>
<dbReference type="PROSITE" id="PS50893">
    <property type="entry name" value="ABC_TRANSPORTER_2"/>
    <property type="match status" value="2"/>
</dbReference>
<dbReference type="PROSITE" id="PS00211">
    <property type="entry name" value="ABC_TRANSPORTER_1"/>
    <property type="match status" value="2"/>
</dbReference>
<evidence type="ECO:0000313" key="14">
    <source>
        <dbReference type="EMBL" id="RYR14707.1"/>
    </source>
</evidence>
<protein>
    <recommendedName>
        <fullName evidence="16">ABC transporter B family member</fullName>
    </recommendedName>
</protein>
<dbReference type="InterPro" id="IPR027417">
    <property type="entry name" value="P-loop_NTPase"/>
</dbReference>
<feature type="transmembrane region" description="Helical" evidence="11">
    <location>
        <begin position="715"/>
        <end position="732"/>
    </location>
</feature>
<feature type="domain" description="ABC transmembrane type-1" evidence="13">
    <location>
        <begin position="31"/>
        <end position="320"/>
    </location>
</feature>
<organism evidence="14 15">
    <name type="scientific">Arachis hypogaea</name>
    <name type="common">Peanut</name>
    <dbReference type="NCBI Taxonomy" id="3818"/>
    <lineage>
        <taxon>Eukaryota</taxon>
        <taxon>Viridiplantae</taxon>
        <taxon>Streptophyta</taxon>
        <taxon>Embryophyta</taxon>
        <taxon>Tracheophyta</taxon>
        <taxon>Spermatophyta</taxon>
        <taxon>Magnoliopsida</taxon>
        <taxon>eudicotyledons</taxon>
        <taxon>Gunneridae</taxon>
        <taxon>Pentapetalae</taxon>
        <taxon>rosids</taxon>
        <taxon>fabids</taxon>
        <taxon>Fabales</taxon>
        <taxon>Fabaceae</taxon>
        <taxon>Papilionoideae</taxon>
        <taxon>50 kb inversion clade</taxon>
        <taxon>dalbergioids sensu lato</taxon>
        <taxon>Dalbergieae</taxon>
        <taxon>Pterocarpus clade</taxon>
        <taxon>Arachis</taxon>
    </lineage>
</organism>
<dbReference type="SMR" id="A0A444ZKJ9"/>
<evidence type="ECO:0000259" key="12">
    <source>
        <dbReference type="PROSITE" id="PS50893"/>
    </source>
</evidence>
<keyword evidence="6" id="KW-0547">Nucleotide-binding</keyword>
<feature type="transmembrane region" description="Helical" evidence="11">
    <location>
        <begin position="293"/>
        <end position="312"/>
    </location>
</feature>
<dbReference type="GO" id="GO:0016887">
    <property type="term" value="F:ATP hydrolysis activity"/>
    <property type="evidence" value="ECO:0007669"/>
    <property type="project" value="InterPro"/>
</dbReference>
<evidence type="ECO:0000256" key="4">
    <source>
        <dbReference type="ARBA" id="ARBA00022692"/>
    </source>
</evidence>
<evidence type="ECO:0008006" key="16">
    <source>
        <dbReference type="Google" id="ProtNLM"/>
    </source>
</evidence>
<evidence type="ECO:0000256" key="6">
    <source>
        <dbReference type="ARBA" id="ARBA00022741"/>
    </source>
</evidence>
<feature type="transmembrane region" description="Helical" evidence="11">
    <location>
        <begin position="896"/>
        <end position="919"/>
    </location>
</feature>
<keyword evidence="9 11" id="KW-0472">Membrane</keyword>
<dbReference type="CDD" id="cd18578">
    <property type="entry name" value="ABC_6TM_Pgp_ABCB1_D2_like"/>
    <property type="match status" value="1"/>
</dbReference>
<dbReference type="Gene3D" id="3.40.50.300">
    <property type="entry name" value="P-loop containing nucleotide triphosphate hydrolases"/>
    <property type="match status" value="2"/>
</dbReference>
<feature type="domain" description="ABC transporter" evidence="12">
    <location>
        <begin position="995"/>
        <end position="1237"/>
    </location>
</feature>
<evidence type="ECO:0000256" key="9">
    <source>
        <dbReference type="ARBA" id="ARBA00023136"/>
    </source>
</evidence>
<dbReference type="InterPro" id="IPR003439">
    <property type="entry name" value="ABC_transporter-like_ATP-bd"/>
</dbReference>
<comment type="subcellular location">
    <subcellularLocation>
        <location evidence="1">Cell membrane</location>
        <topology evidence="1">Multi-pass membrane protein</topology>
    </subcellularLocation>
</comment>
<evidence type="ECO:0000256" key="11">
    <source>
        <dbReference type="SAM" id="Phobius"/>
    </source>
</evidence>
<name>A0A444ZKJ9_ARAHY</name>
<dbReference type="PROSITE" id="PS50929">
    <property type="entry name" value="ABC_TM1F"/>
    <property type="match status" value="2"/>
</dbReference>
<dbReference type="GO" id="GO:0005886">
    <property type="term" value="C:plasma membrane"/>
    <property type="evidence" value="ECO:0007669"/>
    <property type="project" value="UniProtKB-SubCell"/>
</dbReference>
<feature type="transmembrane region" description="Helical" evidence="11">
    <location>
        <begin position="181"/>
        <end position="202"/>
    </location>
</feature>
<keyword evidence="7" id="KW-0067">ATP-binding</keyword>
<dbReference type="EMBL" id="SDMP01000014">
    <property type="protein sequence ID" value="RYR14707.1"/>
    <property type="molecule type" value="Genomic_DNA"/>
</dbReference>